<dbReference type="Proteomes" id="UP000438120">
    <property type="component" value="Unassembled WGS sequence"/>
</dbReference>
<dbReference type="AlphaFoldDB" id="A0A6A8MBD0"/>
<protein>
    <submittedName>
        <fullName evidence="1">Uncharacterized protein</fullName>
    </submittedName>
</protein>
<keyword evidence="2" id="KW-1185">Reference proteome</keyword>
<dbReference type="EMBL" id="VUMX01000001">
    <property type="protein sequence ID" value="MST86111.1"/>
    <property type="molecule type" value="Genomic_DNA"/>
</dbReference>
<reference evidence="1 2" key="1">
    <citation type="submission" date="2019-08" db="EMBL/GenBank/DDBJ databases">
        <title>In-depth cultivation of the pig gut microbiome towards novel bacterial diversity and tailored functional studies.</title>
        <authorList>
            <person name="Wylensek D."/>
            <person name="Hitch T.C.A."/>
            <person name="Clavel T."/>
        </authorList>
    </citation>
    <scope>NUCLEOTIDE SEQUENCE [LARGE SCALE GENOMIC DNA]</scope>
    <source>
        <strain evidence="1 2">Bifido-178-WT-2B</strain>
    </source>
</reference>
<accession>A0A6A8MBD0</accession>
<evidence type="ECO:0000313" key="2">
    <source>
        <dbReference type="Proteomes" id="UP000438120"/>
    </source>
</evidence>
<dbReference type="RefSeq" id="WP_154546779.1">
    <property type="nucleotide sequence ID" value="NZ_VUMX01000001.1"/>
</dbReference>
<evidence type="ECO:0000313" key="1">
    <source>
        <dbReference type="EMBL" id="MST86111.1"/>
    </source>
</evidence>
<organism evidence="1 2">
    <name type="scientific">Lactobacillus porci</name>
    <dbReference type="NCBI Taxonomy" id="2012477"/>
    <lineage>
        <taxon>Bacteria</taxon>
        <taxon>Bacillati</taxon>
        <taxon>Bacillota</taxon>
        <taxon>Bacilli</taxon>
        <taxon>Lactobacillales</taxon>
        <taxon>Lactobacillaceae</taxon>
        <taxon>Lactobacillus</taxon>
    </lineage>
</organism>
<proteinExistence type="predicted"/>
<gene>
    <name evidence="1" type="ORF">FYJ62_00185</name>
</gene>
<comment type="caution">
    <text evidence="1">The sequence shown here is derived from an EMBL/GenBank/DDBJ whole genome shotgun (WGS) entry which is preliminary data.</text>
</comment>
<name>A0A6A8MBD0_9LACO</name>
<sequence length="115" mass="13183">MNKNLEELTMLRKSAFEIADFLKDNPENPVSLSLFLLRLGIRDAGVEDKLIKKTAEIAFGADDPMELTVEDFQHEFHKIASQISDAPDETEQTIYIVTWIGQHLFPRVYPIAMNF</sequence>